<dbReference type="RefSeq" id="WP_219874053.1">
    <property type="nucleotide sequence ID" value="NZ_JAHZIJ010000016.1"/>
</dbReference>
<protein>
    <submittedName>
        <fullName evidence="1">DNRLRE domain-containing protein</fullName>
    </submittedName>
</protein>
<evidence type="ECO:0000313" key="1">
    <source>
        <dbReference type="EMBL" id="MBW7476808.1"/>
    </source>
</evidence>
<keyword evidence="2" id="KW-1185">Reference proteome</keyword>
<dbReference type="Proteomes" id="UP000812277">
    <property type="component" value="Unassembled WGS sequence"/>
</dbReference>
<accession>A0ABS7DA42</accession>
<organism evidence="1 2">
    <name type="scientific">Paenibacillus oenotherae</name>
    <dbReference type="NCBI Taxonomy" id="1435645"/>
    <lineage>
        <taxon>Bacteria</taxon>
        <taxon>Bacillati</taxon>
        <taxon>Bacillota</taxon>
        <taxon>Bacilli</taxon>
        <taxon>Bacillales</taxon>
        <taxon>Paenibacillaceae</taxon>
        <taxon>Paenibacillus</taxon>
    </lineage>
</organism>
<dbReference type="InterPro" id="IPR006530">
    <property type="entry name" value="YD"/>
</dbReference>
<dbReference type="EMBL" id="JAHZIJ010000016">
    <property type="protein sequence ID" value="MBW7476808.1"/>
    <property type="molecule type" value="Genomic_DNA"/>
</dbReference>
<comment type="caution">
    <text evidence="1">The sequence shown here is derived from an EMBL/GenBank/DDBJ whole genome shotgun (WGS) entry which is preliminary data.</text>
</comment>
<dbReference type="NCBIfam" id="TIGR01643">
    <property type="entry name" value="YD_repeat_2x"/>
    <property type="match status" value="1"/>
</dbReference>
<reference evidence="1 2" key="1">
    <citation type="submission" date="2021-07" db="EMBL/GenBank/DDBJ databases">
        <title>Paenibacillus radiodurans sp. nov., isolated from the southeastern edge of Tengger Desert.</title>
        <authorList>
            <person name="Zhang G."/>
        </authorList>
    </citation>
    <scope>NUCLEOTIDE SEQUENCE [LARGE SCALE GENOMIC DNA]</scope>
    <source>
        <strain evidence="1 2">DT7-4</strain>
    </source>
</reference>
<proteinExistence type="predicted"/>
<dbReference type="Gene3D" id="2.60.120.380">
    <property type="match status" value="1"/>
</dbReference>
<name>A0ABS7DA42_9BACL</name>
<dbReference type="NCBIfam" id="NF033679">
    <property type="entry name" value="DNRLRE_dom"/>
    <property type="match status" value="1"/>
</dbReference>
<sequence>MGKEKYIRIVLIVISLMLVFPESVLGESMDNTEAIINVNSADRSTKKEAEPKVRRELKEKRTFNTKHYLLEDGTMKAEVYQGNLHYLDEADHWEDIDTSLIDEADIDTSVTKVSKDIAAEAKAITNNNKAKAKAKKTIDRTGTNFRSLKVPFDTIIPKDYSKGYSVGKGADTLSFKPIKANRSIGTIDTKEKNRIHYKNVWNQTNVDLIVTNGGVKEFIYLLNEKAPRKFSFEINTKLNSELKLGQLYIEQLWMEDSKGKIKYITPTMTTEGKKNLFHIEIDTKDMTYPITVDPSIGVYIAGNDDVSVASDTPSTNLSAGPLWVGESNTSGGITSSYLAYFRFPLTGIPANAEIISSTLATRVNSIEIDPSSYLDVIPYWVTGSWNAQTVIYTTRPTHTTVSSGLVKHIIKEPTKPDYLYWDVTNMTRSAFKKEFGWTSGQDVSILLSPVQSGGSISTKRLWLASNSSIYNCPCVLNNLTVNYKTTSTNSPPTVYFENSHLPIYRSQPAAVVTWRYSDPDSDAQVKYKVYGIKNDGTQTYESGEIYNSGNFANNHYIDRLLSPGAWTFKVTAFDGTHWSNEAYREDVIVDQVDAPDTAAGVQMSEMNKIYYGGFMSTQDKVDFFKFTALATGGNHLSLKNLNAVYNYTSINLQIFNSSMQEITPLSTTISPGASVEIDFNTQAGSSYFIKIVNNTNNDGGPYKWAVTPSKDTPTNSNYTYKYDALGRLVSITYQWGFYSMGTAYVYDQNGNVIKRTSIQTELK</sequence>
<gene>
    <name evidence="1" type="ORF">K0T92_19005</name>
</gene>
<evidence type="ECO:0000313" key="2">
    <source>
        <dbReference type="Proteomes" id="UP000812277"/>
    </source>
</evidence>